<evidence type="ECO:0000313" key="2">
    <source>
        <dbReference type="EMBL" id="EEW36695.1"/>
    </source>
</evidence>
<name>C8NI25_9LACT</name>
<gene>
    <name evidence="2" type="ORF">HMPREF0444_1570</name>
</gene>
<keyword evidence="1" id="KW-1133">Transmembrane helix</keyword>
<proteinExistence type="predicted"/>
<organism evidence="2 3">
    <name type="scientific">Granulicatella adiacens ATCC 49175</name>
    <dbReference type="NCBI Taxonomy" id="638301"/>
    <lineage>
        <taxon>Bacteria</taxon>
        <taxon>Bacillati</taxon>
        <taxon>Bacillota</taxon>
        <taxon>Bacilli</taxon>
        <taxon>Lactobacillales</taxon>
        <taxon>Carnobacteriaceae</taxon>
        <taxon>Granulicatella</taxon>
    </lineage>
</organism>
<protein>
    <submittedName>
        <fullName evidence="2">Uncharacterized protein</fullName>
    </submittedName>
</protein>
<dbReference type="EMBL" id="ACKZ01000022">
    <property type="protein sequence ID" value="EEW36695.1"/>
    <property type="molecule type" value="Genomic_DNA"/>
</dbReference>
<feature type="transmembrane region" description="Helical" evidence="1">
    <location>
        <begin position="12"/>
        <end position="31"/>
    </location>
</feature>
<sequence>MNVNNLKFSVYNSVYSLLILSIIHIFVDNFIKNFDLLWFSSSNCGKLY</sequence>
<evidence type="ECO:0000256" key="1">
    <source>
        <dbReference type="SAM" id="Phobius"/>
    </source>
</evidence>
<dbReference type="AlphaFoldDB" id="C8NI25"/>
<keyword evidence="3" id="KW-1185">Reference proteome</keyword>
<dbReference type="Proteomes" id="UP000005926">
    <property type="component" value="Unassembled WGS sequence"/>
</dbReference>
<keyword evidence="1" id="KW-0472">Membrane</keyword>
<keyword evidence="1" id="KW-0812">Transmembrane</keyword>
<accession>C8NI25</accession>
<evidence type="ECO:0000313" key="3">
    <source>
        <dbReference type="Proteomes" id="UP000005926"/>
    </source>
</evidence>
<dbReference type="HOGENOM" id="CLU_3153367_0_0_9"/>
<comment type="caution">
    <text evidence="2">The sequence shown here is derived from an EMBL/GenBank/DDBJ whole genome shotgun (WGS) entry which is preliminary data.</text>
</comment>
<reference evidence="2 3" key="1">
    <citation type="submission" date="2009-08" db="EMBL/GenBank/DDBJ databases">
        <authorList>
            <person name="Muzny D."/>
            <person name="Qin X."/>
            <person name="Deng J."/>
            <person name="Jiang H."/>
            <person name="Liu Y."/>
            <person name="Qu J."/>
            <person name="Song X.-Z."/>
            <person name="Zhang L."/>
            <person name="Thornton R."/>
            <person name="Coyle M."/>
            <person name="Francisco L."/>
            <person name="Jackson L."/>
            <person name="Javaid M."/>
            <person name="Korchina V."/>
            <person name="Kovar C."/>
            <person name="Mata R."/>
            <person name="Mathew T."/>
            <person name="Ngo R."/>
            <person name="Nguyen L."/>
            <person name="Nguyen N."/>
            <person name="Okwuonu G."/>
            <person name="Ongeri F."/>
            <person name="Pham C."/>
            <person name="Simmons D."/>
            <person name="Wilczek-Boney K."/>
            <person name="Hale W."/>
            <person name="Jakkamsetti A."/>
            <person name="Pham P."/>
            <person name="Ruth R."/>
            <person name="San Lucas F."/>
            <person name="Warren J."/>
            <person name="Zhang J."/>
            <person name="Zhao Z."/>
            <person name="Zhou C."/>
            <person name="Zhu D."/>
            <person name="Lee S."/>
            <person name="Bess C."/>
            <person name="Blankenburg K."/>
            <person name="Forbes L."/>
            <person name="Fu Q."/>
            <person name="Gubbala S."/>
            <person name="Hirani K."/>
            <person name="Jayaseelan J.C."/>
            <person name="Lara F."/>
            <person name="Munidasa M."/>
            <person name="Palculict T."/>
            <person name="Patil S."/>
            <person name="Pu L.-L."/>
            <person name="Saada N."/>
            <person name="Tang L."/>
            <person name="Weissenberger G."/>
            <person name="Zhu Y."/>
            <person name="Hemphill L."/>
            <person name="Shang Y."/>
            <person name="Youmans B."/>
            <person name="Ayvaz T."/>
            <person name="Ross M."/>
            <person name="Santibanez J."/>
            <person name="Aqrawi P."/>
            <person name="Gross S."/>
            <person name="Joshi V."/>
            <person name="Fowler G."/>
            <person name="Nazareth L."/>
            <person name="Reid J."/>
            <person name="Worley K."/>
            <person name="Petrosino J."/>
            <person name="Highlander S."/>
            <person name="Gibbs R."/>
        </authorList>
    </citation>
    <scope>NUCLEOTIDE SEQUENCE [LARGE SCALE GENOMIC DNA]</scope>
    <source>
        <strain evidence="2 3">ATCC 49175</strain>
    </source>
</reference>